<dbReference type="Proteomes" id="UP000028725">
    <property type="component" value="Unassembled WGS sequence"/>
</dbReference>
<reference evidence="1 2" key="1">
    <citation type="submission" date="2014-04" db="EMBL/GenBank/DDBJ databases">
        <title>Genome assembly of Hyalangium minutum DSM 14724.</title>
        <authorList>
            <person name="Sharma G."/>
            <person name="Subramanian S."/>
        </authorList>
    </citation>
    <scope>NUCLEOTIDE SEQUENCE [LARGE SCALE GENOMIC DNA]</scope>
    <source>
        <strain evidence="1 2">DSM 14724</strain>
    </source>
</reference>
<gene>
    <name evidence="1" type="ORF">DB31_4613</name>
</gene>
<dbReference type="STRING" id="394096.DB31_4613"/>
<proteinExistence type="predicted"/>
<dbReference type="PATRIC" id="fig|394096.3.peg.8345"/>
<organism evidence="1 2">
    <name type="scientific">Hyalangium minutum</name>
    <dbReference type="NCBI Taxonomy" id="394096"/>
    <lineage>
        <taxon>Bacteria</taxon>
        <taxon>Pseudomonadati</taxon>
        <taxon>Myxococcota</taxon>
        <taxon>Myxococcia</taxon>
        <taxon>Myxococcales</taxon>
        <taxon>Cystobacterineae</taxon>
        <taxon>Archangiaceae</taxon>
        <taxon>Hyalangium</taxon>
    </lineage>
</organism>
<dbReference type="EMBL" id="JMCB01000026">
    <property type="protein sequence ID" value="KFE60989.1"/>
    <property type="molecule type" value="Genomic_DNA"/>
</dbReference>
<keyword evidence="2" id="KW-1185">Reference proteome</keyword>
<dbReference type="AlphaFoldDB" id="A0A085VZX6"/>
<evidence type="ECO:0000313" key="1">
    <source>
        <dbReference type="EMBL" id="KFE60989.1"/>
    </source>
</evidence>
<comment type="caution">
    <text evidence="1">The sequence shown here is derived from an EMBL/GenBank/DDBJ whole genome shotgun (WGS) entry which is preliminary data.</text>
</comment>
<accession>A0A085VZX6</accession>
<name>A0A085VZX6_9BACT</name>
<evidence type="ECO:0000313" key="2">
    <source>
        <dbReference type="Proteomes" id="UP000028725"/>
    </source>
</evidence>
<sequence>MQLGGFVLVALLCLVFYARLPGRLPSETDYLAVSERLKAELRPGDTVLLFPWWTERARLYLPPQVPVVGYFGSDKDNLLAHPRIWVLGQPQLPKADEEAFLHDFLPGRTAVGQPFQAGNLTLTLYTNGRYRPHRFVASEQYAHARVYLESPDGTRRPCPFDGQAHRCPGPPHLYVAPEWHEILYEPRHCLWMHPPGGADRLVAEFDGVPGGTGLRLEGGLIFEFPFGAPHRSNVIIGVDDARTGERLLDVVVPQGVPGLQKAERALPPGEPRTVKIWSQATNPEARQLCLDVFALGAPGEGA</sequence>
<protein>
    <submittedName>
        <fullName evidence="1">Uncharacterized protein</fullName>
    </submittedName>
</protein>